<dbReference type="Proteomes" id="UP000243499">
    <property type="component" value="Chromosome 5"/>
</dbReference>
<sequence>MCMPSTRSSMQFRIQNPLLLQLLSRIVIFCINHMRVAWHNTAPALESYWSQVRKMIFTSRTSNS</sequence>
<organism evidence="1">
    <name type="scientific">Panicum hallii</name>
    <dbReference type="NCBI Taxonomy" id="206008"/>
    <lineage>
        <taxon>Eukaryota</taxon>
        <taxon>Viridiplantae</taxon>
        <taxon>Streptophyta</taxon>
        <taxon>Embryophyta</taxon>
        <taxon>Tracheophyta</taxon>
        <taxon>Spermatophyta</taxon>
        <taxon>Magnoliopsida</taxon>
        <taxon>Liliopsida</taxon>
        <taxon>Poales</taxon>
        <taxon>Poaceae</taxon>
        <taxon>PACMAD clade</taxon>
        <taxon>Panicoideae</taxon>
        <taxon>Panicodae</taxon>
        <taxon>Paniceae</taxon>
        <taxon>Panicinae</taxon>
        <taxon>Panicum</taxon>
        <taxon>Panicum sect. Panicum</taxon>
    </lineage>
</organism>
<dbReference type="AlphaFoldDB" id="A0A2T8ILW7"/>
<proteinExistence type="predicted"/>
<accession>A0A2T8ILW7</accession>
<name>A0A2T8ILW7_9POAL</name>
<dbReference type="Gramene" id="PVH38667">
    <property type="protein sequence ID" value="PVH38667"/>
    <property type="gene ID" value="PAHAL_5G320800"/>
</dbReference>
<reference evidence="1" key="1">
    <citation type="submission" date="2018-04" db="EMBL/GenBank/DDBJ databases">
        <title>WGS assembly of Panicum hallii.</title>
        <authorList>
            <person name="Lovell J."/>
            <person name="Jenkins J."/>
            <person name="Lowry D."/>
            <person name="Mamidi S."/>
            <person name="Sreedasyam A."/>
            <person name="Weng X."/>
            <person name="Barry K."/>
            <person name="Bonette J."/>
            <person name="Campitelli B."/>
            <person name="Daum C."/>
            <person name="Gordon S."/>
            <person name="Gould B."/>
            <person name="Lipzen A."/>
            <person name="Macqueen A."/>
            <person name="Palacio-Mejia J."/>
            <person name="Plott C."/>
            <person name="Shakirov E."/>
            <person name="Shu S."/>
            <person name="Yoshinaga Y."/>
            <person name="Zane M."/>
            <person name="Rokhsar D."/>
            <person name="Grimwood J."/>
            <person name="Schmutz J."/>
            <person name="Juenger T."/>
        </authorList>
    </citation>
    <scope>NUCLEOTIDE SEQUENCE [LARGE SCALE GENOMIC DNA]</scope>
    <source>
        <strain evidence="1">FIL2</strain>
    </source>
</reference>
<protein>
    <submittedName>
        <fullName evidence="1">Uncharacterized protein</fullName>
    </submittedName>
</protein>
<evidence type="ECO:0000313" key="1">
    <source>
        <dbReference type="EMBL" id="PVH38667.1"/>
    </source>
</evidence>
<gene>
    <name evidence="1" type="ORF">PAHAL_5G320800</name>
</gene>
<dbReference type="EMBL" id="CM008050">
    <property type="protein sequence ID" value="PVH38667.1"/>
    <property type="molecule type" value="Genomic_DNA"/>
</dbReference>